<protein>
    <submittedName>
        <fullName evidence="1">Uncharacterized protein</fullName>
    </submittedName>
</protein>
<dbReference type="Proteomes" id="UP000322234">
    <property type="component" value="Unassembled WGS sequence"/>
</dbReference>
<accession>A0A6B0QWY3</accession>
<organism evidence="1 2">
    <name type="scientific">Bos mutus</name>
    <name type="common">wild yak</name>
    <dbReference type="NCBI Taxonomy" id="72004"/>
    <lineage>
        <taxon>Eukaryota</taxon>
        <taxon>Metazoa</taxon>
        <taxon>Chordata</taxon>
        <taxon>Craniata</taxon>
        <taxon>Vertebrata</taxon>
        <taxon>Euteleostomi</taxon>
        <taxon>Mammalia</taxon>
        <taxon>Eutheria</taxon>
        <taxon>Laurasiatheria</taxon>
        <taxon>Artiodactyla</taxon>
        <taxon>Ruminantia</taxon>
        <taxon>Pecora</taxon>
        <taxon>Bovidae</taxon>
        <taxon>Bovinae</taxon>
        <taxon>Bos</taxon>
    </lineage>
</organism>
<evidence type="ECO:0000313" key="2">
    <source>
        <dbReference type="Proteomes" id="UP000322234"/>
    </source>
</evidence>
<evidence type="ECO:0000313" key="1">
    <source>
        <dbReference type="EMBL" id="MXQ79853.1"/>
    </source>
</evidence>
<sequence>MDPAPSLGCSLKDVKWSSVAVPLDLLVSTYRLPQIARLDSAVGGLRFVFLKKILIHLKVSATLNSPDTPFRRLACEDVVCAKLQHRTRGCSVSFTENTA</sequence>
<keyword evidence="2" id="KW-1185">Reference proteome</keyword>
<name>A0A6B0QWY3_9CETA</name>
<comment type="caution">
    <text evidence="1">The sequence shown here is derived from an EMBL/GenBank/DDBJ whole genome shotgun (WGS) entry which is preliminary data.</text>
</comment>
<proteinExistence type="predicted"/>
<dbReference type="EMBL" id="VBQZ03000002">
    <property type="protein sequence ID" value="MXQ79853.1"/>
    <property type="molecule type" value="Genomic_DNA"/>
</dbReference>
<dbReference type="AlphaFoldDB" id="A0A6B0QWY3"/>
<gene>
    <name evidence="1" type="ORF">E5288_WYG006875</name>
</gene>
<reference evidence="1" key="1">
    <citation type="submission" date="2019-10" db="EMBL/GenBank/DDBJ databases">
        <title>The sequence and de novo assembly of the wild yak genome.</title>
        <authorList>
            <person name="Liu Y."/>
        </authorList>
    </citation>
    <scope>NUCLEOTIDE SEQUENCE [LARGE SCALE GENOMIC DNA]</scope>
    <source>
        <strain evidence="1">WY2019</strain>
    </source>
</reference>